<dbReference type="SUPFAM" id="SSF52540">
    <property type="entry name" value="P-loop containing nucleoside triphosphate hydrolases"/>
    <property type="match status" value="1"/>
</dbReference>
<reference evidence="7" key="1">
    <citation type="submission" date="2022-06" db="EMBL/GenBank/DDBJ databases">
        <title>Draft genome sequence of Streptomyces sp. RB6PN25 isolated from peat swamp forest in Thailand.</title>
        <authorList>
            <person name="Duangmal K."/>
            <person name="Klaysubun C."/>
        </authorList>
    </citation>
    <scope>NUCLEOTIDE SEQUENCE</scope>
    <source>
        <strain evidence="7">RB6PN25</strain>
    </source>
</reference>
<dbReference type="PROSITE" id="PS50901">
    <property type="entry name" value="FTSK"/>
    <property type="match status" value="1"/>
</dbReference>
<evidence type="ECO:0000313" key="8">
    <source>
        <dbReference type="Proteomes" id="UP001057702"/>
    </source>
</evidence>
<dbReference type="PANTHER" id="PTHR22683:SF41">
    <property type="entry name" value="DNA TRANSLOCASE FTSK"/>
    <property type="match status" value="1"/>
</dbReference>
<evidence type="ECO:0000259" key="6">
    <source>
        <dbReference type="PROSITE" id="PS50901"/>
    </source>
</evidence>
<keyword evidence="2 3" id="KW-0067">ATP-binding</keyword>
<gene>
    <name evidence="7" type="ORF">NGB36_11130</name>
</gene>
<evidence type="ECO:0000256" key="1">
    <source>
        <dbReference type="ARBA" id="ARBA00022741"/>
    </source>
</evidence>
<evidence type="ECO:0000256" key="5">
    <source>
        <dbReference type="SAM" id="Phobius"/>
    </source>
</evidence>
<name>A0ABT1PX75_9ACTN</name>
<dbReference type="PANTHER" id="PTHR22683">
    <property type="entry name" value="SPORULATION PROTEIN RELATED"/>
    <property type="match status" value="1"/>
</dbReference>
<evidence type="ECO:0000256" key="4">
    <source>
        <dbReference type="SAM" id="MobiDB-lite"/>
    </source>
</evidence>
<keyword evidence="5" id="KW-1133">Transmembrane helix</keyword>
<dbReference type="RefSeq" id="WP_255920046.1">
    <property type="nucleotide sequence ID" value="NZ_JANFNG010000006.1"/>
</dbReference>
<keyword evidence="1 3" id="KW-0547">Nucleotide-binding</keyword>
<evidence type="ECO:0000256" key="2">
    <source>
        <dbReference type="ARBA" id="ARBA00022840"/>
    </source>
</evidence>
<sequence>MNRTTRRSTRRLRKQLTSRDAPPFMLVVNDRHSGELLEAVGRLLFRYRSELAPIALGLWTGLAGIILHATHPGAWPWILLGSLVASGAVLKGWLLRRLDRVEERVYAAATTSAAGGWLASATALGVSRLPLPWLLLTGTAAAGVPWWTHRRRRARVTVDRTIRAWPEVAESIGLMGSQIVSATVDAWGWRARVSLRRGQTVADAVSRVPAIESGLGTRRGAVRVTPDETRADRFALRVLARDPHAEPVVWTGPSAVSICDPIELGVYEDASPVRVSFLRRHALIGGIAGSGKSGVLNVILANLAACPDVVLWGIDLKGGMELRPWAACLDRLATTAQEAADLLRDGVGVLDGRAGALSHRGLRVWEPSTLEPALVIVVDEYAELAEEAQDALGYADSIARRGRAVAVTLLAATQRPTQQAMGKKAVRSQMDVRLCLRVRERRDVDLVLGQGMLAAGWAAHALDAPGKFLLSAPEANTPQHARAYLITDAEVSATAGRYGPTRTPLDALSQSATQPPEDPGEDADVIDAELVEAADEVTAEAGPETALLQALNDAPLDGRSVADLMRVTGMGRTWVYGRLQEYAAAGRVVQVSRGRWRSRRERGTEATMTG</sequence>
<dbReference type="EMBL" id="JANFNG010000006">
    <property type="protein sequence ID" value="MCQ4081140.1"/>
    <property type="molecule type" value="Genomic_DNA"/>
</dbReference>
<proteinExistence type="predicted"/>
<feature type="domain" description="FtsK" evidence="6">
    <location>
        <begin position="270"/>
        <end position="445"/>
    </location>
</feature>
<keyword evidence="5" id="KW-0472">Membrane</keyword>
<dbReference type="InterPro" id="IPR050206">
    <property type="entry name" value="FtsK/SpoIIIE/SftA"/>
</dbReference>
<dbReference type="InterPro" id="IPR027417">
    <property type="entry name" value="P-loop_NTPase"/>
</dbReference>
<feature type="transmembrane region" description="Helical" evidence="5">
    <location>
        <begin position="75"/>
        <end position="94"/>
    </location>
</feature>
<dbReference type="InterPro" id="IPR002543">
    <property type="entry name" value="FtsK_dom"/>
</dbReference>
<dbReference type="Pfam" id="PF01580">
    <property type="entry name" value="FtsK_SpoIIIE"/>
    <property type="match status" value="1"/>
</dbReference>
<dbReference type="Gene3D" id="3.40.50.300">
    <property type="entry name" value="P-loop containing nucleotide triphosphate hydrolases"/>
    <property type="match status" value="1"/>
</dbReference>
<feature type="region of interest" description="Disordered" evidence="4">
    <location>
        <begin position="496"/>
        <end position="521"/>
    </location>
</feature>
<feature type="transmembrane region" description="Helical" evidence="5">
    <location>
        <begin position="106"/>
        <end position="125"/>
    </location>
</feature>
<organism evidence="7 8">
    <name type="scientific">Streptomyces humicola</name>
    <dbReference type="NCBI Taxonomy" id="2953240"/>
    <lineage>
        <taxon>Bacteria</taxon>
        <taxon>Bacillati</taxon>
        <taxon>Actinomycetota</taxon>
        <taxon>Actinomycetes</taxon>
        <taxon>Kitasatosporales</taxon>
        <taxon>Streptomycetaceae</taxon>
        <taxon>Streptomyces</taxon>
    </lineage>
</organism>
<feature type="transmembrane region" description="Helical" evidence="5">
    <location>
        <begin position="51"/>
        <end position="69"/>
    </location>
</feature>
<keyword evidence="5" id="KW-0812">Transmembrane</keyword>
<evidence type="ECO:0000313" key="7">
    <source>
        <dbReference type="EMBL" id="MCQ4081140.1"/>
    </source>
</evidence>
<evidence type="ECO:0000256" key="3">
    <source>
        <dbReference type="PROSITE-ProRule" id="PRU00289"/>
    </source>
</evidence>
<protein>
    <submittedName>
        <fullName evidence="7">FtsK/SpoIIIE domain-containing protein</fullName>
    </submittedName>
</protein>
<dbReference type="Proteomes" id="UP001057702">
    <property type="component" value="Unassembled WGS sequence"/>
</dbReference>
<feature type="binding site" evidence="3">
    <location>
        <begin position="286"/>
        <end position="293"/>
    </location>
    <ligand>
        <name>ATP</name>
        <dbReference type="ChEBI" id="CHEBI:30616"/>
    </ligand>
</feature>
<keyword evidence="8" id="KW-1185">Reference proteome</keyword>
<comment type="caution">
    <text evidence="7">The sequence shown here is derived from an EMBL/GenBank/DDBJ whole genome shotgun (WGS) entry which is preliminary data.</text>
</comment>
<accession>A0ABT1PX75</accession>